<feature type="region of interest" description="Disordered" evidence="2">
    <location>
        <begin position="674"/>
        <end position="699"/>
    </location>
</feature>
<proteinExistence type="predicted"/>
<dbReference type="AlphaFoldDB" id="A0A161ZV08"/>
<feature type="compositionally biased region" description="Polar residues" evidence="2">
    <location>
        <begin position="855"/>
        <end position="865"/>
    </location>
</feature>
<feature type="region of interest" description="Disordered" evidence="2">
    <location>
        <begin position="571"/>
        <end position="595"/>
    </location>
</feature>
<reference evidence="3" key="1">
    <citation type="journal article" date="2016" name="Nat. Genet.">
        <title>A high-quality carrot genome assembly provides new insights into carotenoid accumulation and asterid genome evolution.</title>
        <authorList>
            <person name="Iorizzo M."/>
            <person name="Ellison S."/>
            <person name="Senalik D."/>
            <person name="Zeng P."/>
            <person name="Satapoomin P."/>
            <person name="Huang J."/>
            <person name="Bowman M."/>
            <person name="Iovene M."/>
            <person name="Sanseverino W."/>
            <person name="Cavagnaro P."/>
            <person name="Yildiz M."/>
            <person name="Macko-Podgorni A."/>
            <person name="Moranska E."/>
            <person name="Grzebelus E."/>
            <person name="Grzebelus D."/>
            <person name="Ashrafi H."/>
            <person name="Zheng Z."/>
            <person name="Cheng S."/>
            <person name="Spooner D."/>
            <person name="Van Deynze A."/>
            <person name="Simon P."/>
        </authorList>
    </citation>
    <scope>NUCLEOTIDE SEQUENCE [LARGE SCALE GENOMIC DNA]</scope>
    <source>
        <tissue evidence="3">Leaf</tissue>
    </source>
</reference>
<evidence type="ECO:0000256" key="2">
    <source>
        <dbReference type="SAM" id="MobiDB-lite"/>
    </source>
</evidence>
<feature type="region of interest" description="Disordered" evidence="2">
    <location>
        <begin position="16"/>
        <end position="66"/>
    </location>
</feature>
<comment type="caution">
    <text evidence="3">The sequence shown here is derived from an EMBL/GenBank/DDBJ whole genome shotgun (WGS) entry which is preliminary data.</text>
</comment>
<feature type="compositionally biased region" description="Basic and acidic residues" evidence="2">
    <location>
        <begin position="624"/>
        <end position="639"/>
    </location>
</feature>
<dbReference type="Gramene" id="KZM90670">
    <property type="protein sequence ID" value="KZM90670"/>
    <property type="gene ID" value="DCAR_021965"/>
</dbReference>
<dbReference type="PANTHER" id="PTHR36325">
    <property type="entry name" value="MYOSIN-2 HEAVY CHAIN-LIKE PROTEIN"/>
    <property type="match status" value="1"/>
</dbReference>
<feature type="compositionally biased region" description="Basic and acidic residues" evidence="2">
    <location>
        <begin position="897"/>
        <end position="919"/>
    </location>
</feature>
<dbReference type="KEGG" id="dcr:108224981"/>
<feature type="region of interest" description="Disordered" evidence="2">
    <location>
        <begin position="853"/>
        <end position="919"/>
    </location>
</feature>
<evidence type="ECO:0000313" key="3">
    <source>
        <dbReference type="EMBL" id="KZM90670.1"/>
    </source>
</evidence>
<dbReference type="OrthoDB" id="2019579at2759"/>
<accession>A0A161ZV08</accession>
<feature type="compositionally biased region" description="Basic and acidic residues" evidence="2">
    <location>
        <begin position="571"/>
        <end position="587"/>
    </location>
</feature>
<gene>
    <name evidence="3" type="ORF">DCAR_021965</name>
</gene>
<dbReference type="OMA" id="PHDQRKH"/>
<keyword evidence="1" id="KW-0175">Coiled coil</keyword>
<feature type="region of interest" description="Disordered" evidence="2">
    <location>
        <begin position="624"/>
        <end position="655"/>
    </location>
</feature>
<feature type="compositionally biased region" description="Low complexity" evidence="2">
    <location>
        <begin position="19"/>
        <end position="33"/>
    </location>
</feature>
<feature type="compositionally biased region" description="Polar residues" evidence="2">
    <location>
        <begin position="45"/>
        <end position="58"/>
    </location>
</feature>
<feature type="coiled-coil region" evidence="1">
    <location>
        <begin position="401"/>
        <end position="428"/>
    </location>
</feature>
<protein>
    <submittedName>
        <fullName evidence="3">Uncharacterized protein</fullName>
    </submittedName>
</protein>
<dbReference type="PANTHER" id="PTHR36325:SF1">
    <property type="entry name" value="MYOSIN-2 HEAVY CHAIN-LIKE PROTEIN"/>
    <property type="match status" value="1"/>
</dbReference>
<name>A0A161ZV08_DAUCS</name>
<sequence>MDLGCLDMGCLEKLKNHQSSVDSTDSPRSSSSKSGKKRTVRDSHPSLSGLSKVTSQIKKPSRRKVSPINWFPRTKVESYLKRKIKMLQDVDGMRSTLDETLGDSNPHYSRVLREKIAVREAAKKALEARKAALVEASWCRILKASRIETKEAETMLLKAENTAAEAFEAAKAIGVIMYDIPDYSQKHYQIETLNVNGGDSTRHTVRTSFETAFEVDKQVAAAVKAAFINLANCTSKDEIKEMLRTISHNPDTDDSNLEGLSSECESDTGSEFESASVDANICSQDVDAVALVGKARQRKYKRQFPEKHHKAKLVDMMLERIKCLKDDELASLATIVATCGLSAVLAKAENIDQHNLGAASDHAPAANLPRRVSSFGAGRTRTYHTDVQLHNQVETEIPSLDKFLVKRLTRLEREVQEAKNSKINKLGEEGYREEQEKPDHEKVCSSGSILTADLGSILVKHKSKLEKEVEEAKKNSGKMFVKDPMIAKGSNNSSEVVPDLGSVLNKKHVSKLKKEIEEAKREMGKLYEPNGKKAAREQNWSFGQTQQDVSEFPSLDKTMVKHMSRLEREVQEARFERKREADEKDKGTGTGNNSAVVVPDLESMLTRKHVSKFKKEIEEAKRENGKLYESNGKKTERKQNWASGQTQKDGSEFPSLEKALVKRMSRLEREVLEARNGKKKKPSIADSVENSTCSLGGQVGKENIDLNQELETTQNGISIDFSVETSIPNEQSILEAAEALSLDHKGLESSNGCESSLDKIVVKPPVHRVQKEKTKAFPVEADQGSNVADCESLDKVLIKHVSRLEKEKLEYGKKQEVTNIKKNRETKKELESSEGSLDQILIKPKSRLEREKISAAQQSDSQILHSATRRQAREKEMQQAWGGLSLGNSILPRQSRLQRDKAAWQKAEEEERMRATEHV</sequence>
<evidence type="ECO:0000256" key="1">
    <source>
        <dbReference type="SAM" id="Coils"/>
    </source>
</evidence>
<dbReference type="STRING" id="79200.A0A161ZV08"/>
<dbReference type="EMBL" id="LNRQ01000006">
    <property type="protein sequence ID" value="KZM90670.1"/>
    <property type="molecule type" value="Genomic_DNA"/>
</dbReference>
<organism evidence="3">
    <name type="scientific">Daucus carota subsp. sativus</name>
    <name type="common">Carrot</name>
    <dbReference type="NCBI Taxonomy" id="79200"/>
    <lineage>
        <taxon>Eukaryota</taxon>
        <taxon>Viridiplantae</taxon>
        <taxon>Streptophyta</taxon>
        <taxon>Embryophyta</taxon>
        <taxon>Tracheophyta</taxon>
        <taxon>Spermatophyta</taxon>
        <taxon>Magnoliopsida</taxon>
        <taxon>eudicotyledons</taxon>
        <taxon>Gunneridae</taxon>
        <taxon>Pentapetalae</taxon>
        <taxon>asterids</taxon>
        <taxon>campanulids</taxon>
        <taxon>Apiales</taxon>
        <taxon>Apiaceae</taxon>
        <taxon>Apioideae</taxon>
        <taxon>Scandiceae</taxon>
        <taxon>Daucinae</taxon>
        <taxon>Daucus</taxon>
        <taxon>Daucus sect. Daucus</taxon>
    </lineage>
</organism>